<evidence type="ECO:0000259" key="7">
    <source>
        <dbReference type="Pfam" id="PF23262"/>
    </source>
</evidence>
<dbReference type="Gene3D" id="1.20.1720.10">
    <property type="entry name" value="Multidrug resistance protein D"/>
    <property type="match status" value="1"/>
</dbReference>
<dbReference type="Pfam" id="PF06813">
    <property type="entry name" value="Nodulin-like"/>
    <property type="match status" value="1"/>
</dbReference>
<sequence length="589" mass="64413">MQRMTIPESAANTSDGAGRGHPKSFIWQVLTGPWFMLFATLLIMSVNGTSYMFGLYSNGIKSYFGYDQTTLNLLGFYKDLGGNLGVVSGFIYELAPPWAVLLIGALMNFSSYFTVSLAITGGIPKPPIWQMCLYTCFGANSLSFPNTGALVTCVKNFPENRGIVIGLLKGFIGLSGAIITQIYHASFGDDPEKVILLIACLPTAVSLVFIRVIRITKVSHRVKEVAIFYRLLYIALGLAGFLTIVIILQTRIKFTRYEYVGSALVVLMMLILPLGFIVNEETKVRKAEIKCLPNDLPSEVVLVNQPPGRTSLPEATPNPPRKLDPLSRLGDILRPPKRGEDHSILQAIFNIDMLIIIISTTCGVGGILAVIDNLGQIGSSLGYPPRSIAAFISLVSIWNFLGRVFAGFYSEYLLTKYKLPRPAMLAAILLFTCVGHGLLACAVPNSLYITTMIMGFCLGVQLPLVCTIISEVYGLKHFSTLYNVGSVSSPIGSYIFNVKVAGHLYDKEALRQLRASGLTRRAGDPLSCTGIKCYQTAFIIITAATFFGCLVSLALVLRTRKFYKGDIYARFREDRENSAATSDVTPGRN</sequence>
<evidence type="ECO:0000256" key="1">
    <source>
        <dbReference type="ARBA" id="ARBA00004141"/>
    </source>
</evidence>
<evidence type="ECO:0000313" key="9">
    <source>
        <dbReference type="RefSeq" id="XP_048138393.1"/>
    </source>
</evidence>
<dbReference type="Proteomes" id="UP000827889">
    <property type="component" value="Chromosome 7"/>
</dbReference>
<feature type="transmembrane region" description="Helical" evidence="5">
    <location>
        <begin position="225"/>
        <end position="247"/>
    </location>
</feature>
<feature type="transmembrane region" description="Helical" evidence="5">
    <location>
        <begin position="25"/>
        <end position="46"/>
    </location>
</feature>
<dbReference type="InterPro" id="IPR036259">
    <property type="entry name" value="MFS_trans_sf"/>
</dbReference>
<gene>
    <name evidence="9" type="primary">LOC115748683</name>
</gene>
<dbReference type="RefSeq" id="XP_048138393.1">
    <property type="nucleotide sequence ID" value="XM_048282436.1"/>
</dbReference>
<feature type="transmembrane region" description="Helical" evidence="5">
    <location>
        <begin position="534"/>
        <end position="557"/>
    </location>
</feature>
<evidence type="ECO:0000259" key="6">
    <source>
        <dbReference type="Pfam" id="PF06813"/>
    </source>
</evidence>
<keyword evidence="4 5" id="KW-0472">Membrane</keyword>
<dbReference type="Gene3D" id="1.20.1250.20">
    <property type="entry name" value="MFS general substrate transporter like domains"/>
    <property type="match status" value="1"/>
</dbReference>
<feature type="transmembrane region" description="Helical" evidence="5">
    <location>
        <begin position="163"/>
        <end position="183"/>
    </location>
</feature>
<comment type="subcellular location">
    <subcellularLocation>
        <location evidence="1">Membrane</location>
        <topology evidence="1">Multi-pass membrane protein</topology>
    </subcellularLocation>
</comment>
<feature type="transmembrane region" description="Helical" evidence="5">
    <location>
        <begin position="195"/>
        <end position="213"/>
    </location>
</feature>
<feature type="transmembrane region" description="Helical" evidence="5">
    <location>
        <begin position="383"/>
        <end position="401"/>
    </location>
</feature>
<feature type="transmembrane region" description="Helical" evidence="5">
    <location>
        <begin position="422"/>
        <end position="440"/>
    </location>
</feature>
<dbReference type="InterPro" id="IPR056555">
    <property type="entry name" value="NFD4_C"/>
</dbReference>
<feature type="domain" description="Nodulin-like" evidence="6">
    <location>
        <begin position="33"/>
        <end position="274"/>
    </location>
</feature>
<dbReference type="PANTHER" id="PTHR21576:SF80">
    <property type="entry name" value="NODULIN-LIKE DOMAIN-CONTAINING PROTEIN"/>
    <property type="match status" value="1"/>
</dbReference>
<evidence type="ECO:0000256" key="4">
    <source>
        <dbReference type="ARBA" id="ARBA00023136"/>
    </source>
</evidence>
<protein>
    <submittedName>
        <fullName evidence="9">Uncharacterized protein LOC115748683</fullName>
    </submittedName>
</protein>
<keyword evidence="3 5" id="KW-1133">Transmembrane helix</keyword>
<feature type="transmembrane region" description="Helical" evidence="5">
    <location>
        <begin position="259"/>
        <end position="278"/>
    </location>
</feature>
<dbReference type="InterPro" id="IPR010658">
    <property type="entry name" value="Nodulin-like"/>
</dbReference>
<proteinExistence type="predicted"/>
<dbReference type="PANTHER" id="PTHR21576">
    <property type="entry name" value="UNCHARACTERIZED NODULIN-LIKE PROTEIN"/>
    <property type="match status" value="1"/>
</dbReference>
<evidence type="ECO:0000256" key="5">
    <source>
        <dbReference type="SAM" id="Phobius"/>
    </source>
</evidence>
<reference evidence="9" key="1">
    <citation type="submission" date="2025-08" db="UniProtKB">
        <authorList>
            <consortium name="RefSeq"/>
        </authorList>
    </citation>
    <scope>IDENTIFICATION</scope>
    <source>
        <tissue evidence="9">Leaf</tissue>
    </source>
</reference>
<name>A0ABM3HP74_9MYRT</name>
<accession>A0ABM3HP74</accession>
<keyword evidence="8" id="KW-1185">Reference proteome</keyword>
<evidence type="ECO:0000256" key="3">
    <source>
        <dbReference type="ARBA" id="ARBA00022989"/>
    </source>
</evidence>
<feature type="transmembrane region" description="Helical" evidence="5">
    <location>
        <begin position="347"/>
        <end position="371"/>
    </location>
</feature>
<evidence type="ECO:0000256" key="2">
    <source>
        <dbReference type="ARBA" id="ARBA00022692"/>
    </source>
</evidence>
<feature type="domain" description="NFD4 C-terminal" evidence="7">
    <location>
        <begin position="366"/>
        <end position="563"/>
    </location>
</feature>
<dbReference type="CDD" id="cd17354">
    <property type="entry name" value="MFS_Mch1p_like"/>
    <property type="match status" value="1"/>
</dbReference>
<evidence type="ECO:0000313" key="8">
    <source>
        <dbReference type="Proteomes" id="UP000827889"/>
    </source>
</evidence>
<dbReference type="SUPFAM" id="SSF103473">
    <property type="entry name" value="MFS general substrate transporter"/>
    <property type="match status" value="2"/>
</dbReference>
<dbReference type="GeneID" id="115748683"/>
<organism evidence="8 9">
    <name type="scientific">Rhodamnia argentea</name>
    <dbReference type="NCBI Taxonomy" id="178133"/>
    <lineage>
        <taxon>Eukaryota</taxon>
        <taxon>Viridiplantae</taxon>
        <taxon>Streptophyta</taxon>
        <taxon>Embryophyta</taxon>
        <taxon>Tracheophyta</taxon>
        <taxon>Spermatophyta</taxon>
        <taxon>Magnoliopsida</taxon>
        <taxon>eudicotyledons</taxon>
        <taxon>Gunneridae</taxon>
        <taxon>Pentapetalae</taxon>
        <taxon>rosids</taxon>
        <taxon>malvids</taxon>
        <taxon>Myrtales</taxon>
        <taxon>Myrtaceae</taxon>
        <taxon>Myrtoideae</taxon>
        <taxon>Myrteae</taxon>
        <taxon>Australasian group</taxon>
        <taxon>Rhodamnia</taxon>
    </lineage>
</organism>
<keyword evidence="2 5" id="KW-0812">Transmembrane</keyword>
<dbReference type="Pfam" id="PF23262">
    <property type="entry name" value="NFD4_C"/>
    <property type="match status" value="1"/>
</dbReference>